<dbReference type="InterPro" id="IPR003765">
    <property type="entry name" value="NO3_reductase_chaperone_NarJ"/>
</dbReference>
<dbReference type="PANTHER" id="PTHR43680:SF2">
    <property type="entry name" value="NITRATE REDUCTASE MOLYBDENUM COFACTOR ASSEMBLY CHAPERONE NARJ"/>
    <property type="match status" value="1"/>
</dbReference>
<dbReference type="GO" id="GO:0051131">
    <property type="term" value="P:chaperone-mediated protein complex assembly"/>
    <property type="evidence" value="ECO:0007669"/>
    <property type="project" value="InterPro"/>
</dbReference>
<dbReference type="InterPro" id="IPR036411">
    <property type="entry name" value="TorD-like_sf"/>
</dbReference>
<dbReference type="GO" id="GO:0016530">
    <property type="term" value="F:metallochaperone activity"/>
    <property type="evidence" value="ECO:0007669"/>
    <property type="project" value="TreeGrafter"/>
</dbReference>
<keyword evidence="4" id="KW-1185">Reference proteome</keyword>
<name>A0A7X6M861_9ACTN</name>
<sequence length="244" mass="27023">MSTTADAEGAGGTARSGTGWLGAARTIRRAHRVAVTHQSASVLLGYPDQVFFERLPLVARAVAELPRGGVRAALQEFCDHASTTSELELCEHYVDVFDLRRRRTLYMTYYTDGDTRRRGHALAEVKRVYAEAGWRVENRELPDHLAVVLEFAARGDARAGEALLLRFRPGLELMSRTLHDHGTPYARIVDAVRMTLPAQERGDLELVRRLAAQGPPAEDVGLEPYGVRAPLPRTEAPGRDGEER</sequence>
<dbReference type="Pfam" id="PF02613">
    <property type="entry name" value="Nitrate_red_del"/>
    <property type="match status" value="1"/>
</dbReference>
<dbReference type="Proteomes" id="UP000553209">
    <property type="component" value="Unassembled WGS sequence"/>
</dbReference>
<organism evidence="3 4">
    <name type="scientific">Nocardiopsis alborubida</name>
    <dbReference type="NCBI Taxonomy" id="146802"/>
    <lineage>
        <taxon>Bacteria</taxon>
        <taxon>Bacillati</taxon>
        <taxon>Actinomycetota</taxon>
        <taxon>Actinomycetes</taxon>
        <taxon>Streptosporangiales</taxon>
        <taxon>Nocardiopsidaceae</taxon>
        <taxon>Nocardiopsis</taxon>
    </lineage>
</organism>
<proteinExistence type="predicted"/>
<keyword evidence="1" id="KW-0534">Nitrate assimilation</keyword>
<dbReference type="SUPFAM" id="SSF89155">
    <property type="entry name" value="TorD-like"/>
    <property type="match status" value="1"/>
</dbReference>
<dbReference type="EMBL" id="JAAXPG010000001">
    <property type="protein sequence ID" value="NKY96179.1"/>
    <property type="molecule type" value="Genomic_DNA"/>
</dbReference>
<dbReference type="GO" id="GO:0051082">
    <property type="term" value="F:unfolded protein binding"/>
    <property type="evidence" value="ECO:0007669"/>
    <property type="project" value="InterPro"/>
</dbReference>
<accession>A0A7X6M861</accession>
<dbReference type="AlphaFoldDB" id="A0A7X6M861"/>
<reference evidence="3 4" key="1">
    <citation type="submission" date="2020-04" db="EMBL/GenBank/DDBJ databases">
        <title>MicrobeNet Type strains.</title>
        <authorList>
            <person name="Nicholson A.C."/>
        </authorList>
    </citation>
    <scope>NUCLEOTIDE SEQUENCE [LARGE SCALE GENOMIC DNA]</scope>
    <source>
        <strain evidence="3 4">ATCC 23612</strain>
    </source>
</reference>
<comment type="caution">
    <text evidence="3">The sequence shown here is derived from an EMBL/GenBank/DDBJ whole genome shotgun (WGS) entry which is preliminary data.</text>
</comment>
<dbReference type="RefSeq" id="WP_061081585.1">
    <property type="nucleotide sequence ID" value="NZ_JAAXPG010000001.1"/>
</dbReference>
<dbReference type="InterPro" id="IPR020945">
    <property type="entry name" value="DMSO/NO3_reduct_chaperone"/>
</dbReference>
<dbReference type="Gene3D" id="1.10.3480.10">
    <property type="entry name" value="TorD-like"/>
    <property type="match status" value="1"/>
</dbReference>
<gene>
    <name evidence="3" type="primary">narJ</name>
    <name evidence="3" type="ORF">HGB44_00585</name>
</gene>
<dbReference type="GO" id="GO:0042128">
    <property type="term" value="P:nitrate assimilation"/>
    <property type="evidence" value="ECO:0007669"/>
    <property type="project" value="UniProtKB-KW"/>
</dbReference>
<evidence type="ECO:0000313" key="3">
    <source>
        <dbReference type="EMBL" id="NKY96179.1"/>
    </source>
</evidence>
<dbReference type="NCBIfam" id="TIGR00684">
    <property type="entry name" value="narJ"/>
    <property type="match status" value="1"/>
</dbReference>
<evidence type="ECO:0000256" key="2">
    <source>
        <dbReference type="SAM" id="MobiDB-lite"/>
    </source>
</evidence>
<dbReference type="PANTHER" id="PTHR43680">
    <property type="entry name" value="NITRATE REDUCTASE MOLYBDENUM COFACTOR ASSEMBLY CHAPERONE"/>
    <property type="match status" value="1"/>
</dbReference>
<feature type="region of interest" description="Disordered" evidence="2">
    <location>
        <begin position="213"/>
        <end position="244"/>
    </location>
</feature>
<protein>
    <submittedName>
        <fullName evidence="3">Nitrate reductase molybdenum cofactor assembly chaperone</fullName>
    </submittedName>
</protein>
<evidence type="ECO:0000313" key="4">
    <source>
        <dbReference type="Proteomes" id="UP000553209"/>
    </source>
</evidence>
<evidence type="ECO:0000256" key="1">
    <source>
        <dbReference type="ARBA" id="ARBA00023063"/>
    </source>
</evidence>